<keyword evidence="2" id="KW-1185">Reference proteome</keyword>
<dbReference type="EMBL" id="KQ251894">
    <property type="protein sequence ID" value="KNC70180.1"/>
    <property type="molecule type" value="Genomic_DNA"/>
</dbReference>
<reference evidence="1 2" key="1">
    <citation type="submission" date="2011-02" db="EMBL/GenBank/DDBJ databases">
        <title>The Genome Sequence of Sphaeroforma arctica JP610.</title>
        <authorList>
            <consortium name="The Broad Institute Genome Sequencing Platform"/>
            <person name="Russ C."/>
            <person name="Cuomo C."/>
            <person name="Young S.K."/>
            <person name="Zeng Q."/>
            <person name="Gargeya S."/>
            <person name="Alvarado L."/>
            <person name="Berlin A."/>
            <person name="Chapman S.B."/>
            <person name="Chen Z."/>
            <person name="Freedman E."/>
            <person name="Gellesch M."/>
            <person name="Goldberg J."/>
            <person name="Griggs A."/>
            <person name="Gujja S."/>
            <person name="Heilman E."/>
            <person name="Heiman D."/>
            <person name="Howarth C."/>
            <person name="Mehta T."/>
            <person name="Neiman D."/>
            <person name="Pearson M."/>
            <person name="Roberts A."/>
            <person name="Saif S."/>
            <person name="Shea T."/>
            <person name="Shenoy N."/>
            <person name="Sisk P."/>
            <person name="Stolte C."/>
            <person name="Sykes S."/>
            <person name="White J."/>
            <person name="Yandava C."/>
            <person name="Burger G."/>
            <person name="Gray M.W."/>
            <person name="Holland P.W.H."/>
            <person name="King N."/>
            <person name="Lang F.B.F."/>
            <person name="Roger A.J."/>
            <person name="Ruiz-Trillo I."/>
            <person name="Haas B."/>
            <person name="Nusbaum C."/>
            <person name="Birren B."/>
        </authorList>
    </citation>
    <scope>NUCLEOTIDE SEQUENCE [LARGE SCALE GENOMIC DNA]</scope>
    <source>
        <strain evidence="1 2">JP610</strain>
    </source>
</reference>
<dbReference type="GeneID" id="25917801"/>
<accession>A0A0L0F0B9</accession>
<dbReference type="RefSeq" id="XP_014144082.1">
    <property type="nucleotide sequence ID" value="XM_014288607.1"/>
</dbReference>
<protein>
    <submittedName>
        <fullName evidence="1">Uncharacterized protein</fullName>
    </submittedName>
</protein>
<dbReference type="AlphaFoldDB" id="A0A0L0F0B9"/>
<evidence type="ECO:0000313" key="1">
    <source>
        <dbReference type="EMBL" id="KNC70180.1"/>
    </source>
</evidence>
<organism evidence="1 2">
    <name type="scientific">Sphaeroforma arctica JP610</name>
    <dbReference type="NCBI Taxonomy" id="667725"/>
    <lineage>
        <taxon>Eukaryota</taxon>
        <taxon>Ichthyosporea</taxon>
        <taxon>Ichthyophonida</taxon>
        <taxon>Sphaeroforma</taxon>
    </lineage>
</organism>
<gene>
    <name evidence="1" type="ORF">SARC_17297</name>
</gene>
<proteinExistence type="predicted"/>
<name>A0A0L0F0B9_9EUKA</name>
<feature type="non-terminal residue" evidence="1">
    <location>
        <position position="1"/>
    </location>
</feature>
<sequence length="74" mass="7958">LAAIIGAPIQAARALIRDIKKSAYSAQAPKFLDVPPLVIREKRGAVPKATSYVDSQPEKQAVLKLKVDAWAAAY</sequence>
<evidence type="ECO:0000313" key="2">
    <source>
        <dbReference type="Proteomes" id="UP000054560"/>
    </source>
</evidence>
<dbReference type="Proteomes" id="UP000054560">
    <property type="component" value="Unassembled WGS sequence"/>
</dbReference>